<evidence type="ECO:0000256" key="5">
    <source>
        <dbReference type="HAMAP-Rule" id="MF_01062"/>
    </source>
</evidence>
<evidence type="ECO:0000313" key="7">
    <source>
        <dbReference type="Proteomes" id="UP000245728"/>
    </source>
</evidence>
<gene>
    <name evidence="6" type="ORF">HMF8227_01342</name>
</gene>
<evidence type="ECO:0000256" key="1">
    <source>
        <dbReference type="ARBA" id="ARBA00022527"/>
    </source>
</evidence>
<feature type="binding site" evidence="5">
    <location>
        <begin position="149"/>
        <end position="156"/>
    </location>
    <ligand>
        <name>ADP</name>
        <dbReference type="ChEBI" id="CHEBI:456216"/>
    </ligand>
</feature>
<evidence type="ECO:0000313" key="6">
    <source>
        <dbReference type="EMBL" id="AWL11820.1"/>
    </source>
</evidence>
<comment type="similarity">
    <text evidence="5">Belongs to the pyruvate, phosphate/water dikinase regulatory protein family. PSRP subfamily.</text>
</comment>
<dbReference type="Pfam" id="PF03618">
    <property type="entry name" value="Kinase-PPPase"/>
    <property type="match status" value="1"/>
</dbReference>
<dbReference type="KEGG" id="salh:HMF8227_01342"/>
<keyword evidence="4 5" id="KW-0418">Kinase</keyword>
<dbReference type="InterPro" id="IPR026530">
    <property type="entry name" value="PSRP"/>
</dbReference>
<dbReference type="EC" id="2.7.11.33" evidence="5"/>
<keyword evidence="2 5" id="KW-0808">Transferase</keyword>
<dbReference type="OrthoDB" id="9782201at2"/>
<keyword evidence="3 5" id="KW-0547">Nucleotide-binding</keyword>
<dbReference type="AlphaFoldDB" id="A0A2S2E3I8"/>
<dbReference type="RefSeq" id="WP_109339438.1">
    <property type="nucleotide sequence ID" value="NZ_CP029347.1"/>
</dbReference>
<protein>
    <recommendedName>
        <fullName evidence="5">Putative phosphoenolpyruvate synthase regulatory protein</fullName>
        <shortName evidence="5">PEP synthase regulatory protein</shortName>
        <shortName evidence="5">PSRP</shortName>
        <ecNumber evidence="5">2.7.11.33</ecNumber>
        <ecNumber evidence="5">2.7.4.28</ecNumber>
    </recommendedName>
    <alternativeName>
        <fullName evidence="5">Pyruvate, water dikinase regulatory protein</fullName>
    </alternativeName>
</protein>
<reference evidence="6 7" key="1">
    <citation type="submission" date="2018-05" db="EMBL/GenBank/DDBJ databases">
        <title>Salinimonas sp. HMF8227 Genome sequencing and assembly.</title>
        <authorList>
            <person name="Kang H."/>
            <person name="Kang J."/>
            <person name="Cha I."/>
            <person name="Kim H."/>
            <person name="Joh K."/>
        </authorList>
    </citation>
    <scope>NUCLEOTIDE SEQUENCE [LARGE SCALE GENOMIC DNA]</scope>
    <source>
        <strain evidence="6 7">HMF8227</strain>
    </source>
</reference>
<keyword evidence="6" id="KW-0670">Pyruvate</keyword>
<dbReference type="HAMAP" id="MF_01062">
    <property type="entry name" value="PSRP"/>
    <property type="match status" value="1"/>
</dbReference>
<dbReference type="EMBL" id="CP029347">
    <property type="protein sequence ID" value="AWL11820.1"/>
    <property type="molecule type" value="Genomic_DNA"/>
</dbReference>
<comment type="catalytic activity">
    <reaction evidence="5">
        <text>[pyruvate, water dikinase] + ADP = [pyruvate, water dikinase]-phosphate + AMP + H(+)</text>
        <dbReference type="Rhea" id="RHEA:46020"/>
        <dbReference type="Rhea" id="RHEA-COMP:11425"/>
        <dbReference type="Rhea" id="RHEA-COMP:11426"/>
        <dbReference type="ChEBI" id="CHEBI:15378"/>
        <dbReference type="ChEBI" id="CHEBI:43176"/>
        <dbReference type="ChEBI" id="CHEBI:68546"/>
        <dbReference type="ChEBI" id="CHEBI:456215"/>
        <dbReference type="ChEBI" id="CHEBI:456216"/>
        <dbReference type="EC" id="2.7.11.33"/>
    </reaction>
</comment>
<dbReference type="InterPro" id="IPR005177">
    <property type="entry name" value="Kinase-pyrophosphorylase"/>
</dbReference>
<dbReference type="EC" id="2.7.4.28" evidence="5"/>
<name>A0A2S2E3I8_9ALTE</name>
<sequence length="270" mass="30897">MRSAFYISDGTAITSEVFGHALLSLFPTEFNHITIPFVETEEQARQVCKEISDNFKQTGERPLVFYTIVNSDVREVISGSEGINYNFLDQFVAPLEKILGLPAKPEKHRTHSIHEKTYDIRIEAVNYALANDDGSTTDNYAEADIILVGVSRSGKTPTSLYLALQYGIKAANYPFTEEDMGDMLKLPPKLRRFKEKLFGLTISADRLHQIRNERRANSRYASIRQCRMELREVENLYRKEKIPFLNSTRFSVEEISAKILAQTGLTRKKY</sequence>
<organism evidence="6 7">
    <name type="scientific">Saliniradius amylolyticus</name>
    <dbReference type="NCBI Taxonomy" id="2183582"/>
    <lineage>
        <taxon>Bacteria</taxon>
        <taxon>Pseudomonadati</taxon>
        <taxon>Pseudomonadota</taxon>
        <taxon>Gammaproteobacteria</taxon>
        <taxon>Alteromonadales</taxon>
        <taxon>Alteromonadaceae</taxon>
        <taxon>Saliniradius</taxon>
    </lineage>
</organism>
<dbReference type="GO" id="GO:0043531">
    <property type="term" value="F:ADP binding"/>
    <property type="evidence" value="ECO:0007669"/>
    <property type="project" value="UniProtKB-UniRule"/>
</dbReference>
<dbReference type="GO" id="GO:0016776">
    <property type="term" value="F:phosphotransferase activity, phosphate group as acceptor"/>
    <property type="evidence" value="ECO:0007669"/>
    <property type="project" value="UniProtKB-UniRule"/>
</dbReference>
<dbReference type="Proteomes" id="UP000245728">
    <property type="component" value="Chromosome"/>
</dbReference>
<evidence type="ECO:0000256" key="4">
    <source>
        <dbReference type="ARBA" id="ARBA00022777"/>
    </source>
</evidence>
<comment type="catalytic activity">
    <reaction evidence="5">
        <text>[pyruvate, water dikinase]-phosphate + phosphate + H(+) = [pyruvate, water dikinase] + diphosphate</text>
        <dbReference type="Rhea" id="RHEA:48580"/>
        <dbReference type="Rhea" id="RHEA-COMP:11425"/>
        <dbReference type="Rhea" id="RHEA-COMP:11426"/>
        <dbReference type="ChEBI" id="CHEBI:15378"/>
        <dbReference type="ChEBI" id="CHEBI:33019"/>
        <dbReference type="ChEBI" id="CHEBI:43176"/>
        <dbReference type="ChEBI" id="CHEBI:43474"/>
        <dbReference type="ChEBI" id="CHEBI:68546"/>
        <dbReference type="EC" id="2.7.4.28"/>
    </reaction>
</comment>
<keyword evidence="7" id="KW-1185">Reference proteome</keyword>
<proteinExistence type="inferred from homology"/>
<evidence type="ECO:0000256" key="3">
    <source>
        <dbReference type="ARBA" id="ARBA00022741"/>
    </source>
</evidence>
<evidence type="ECO:0000256" key="2">
    <source>
        <dbReference type="ARBA" id="ARBA00022679"/>
    </source>
</evidence>
<keyword evidence="1 5" id="KW-0723">Serine/threonine-protein kinase</keyword>
<comment type="function">
    <text evidence="5">Bifunctional serine/threonine kinase and phosphorylase involved in the regulation of the phosphoenolpyruvate synthase (PEPS) by catalyzing its phosphorylation/dephosphorylation.</text>
</comment>
<dbReference type="PANTHER" id="PTHR31756:SF3">
    <property type="entry name" value="PYRUVATE, PHOSPHATE DIKINASE REGULATORY PROTEIN 1, CHLOROPLASTIC"/>
    <property type="match status" value="1"/>
</dbReference>
<dbReference type="GO" id="GO:0005524">
    <property type="term" value="F:ATP binding"/>
    <property type="evidence" value="ECO:0007669"/>
    <property type="project" value="InterPro"/>
</dbReference>
<dbReference type="PANTHER" id="PTHR31756">
    <property type="entry name" value="PYRUVATE, PHOSPHATE DIKINASE REGULATORY PROTEIN 1, CHLOROPLASTIC"/>
    <property type="match status" value="1"/>
</dbReference>
<dbReference type="NCBIfam" id="NF003742">
    <property type="entry name" value="PRK05339.1"/>
    <property type="match status" value="1"/>
</dbReference>
<accession>A0A2S2E3I8</accession>
<dbReference type="GO" id="GO:0004674">
    <property type="term" value="F:protein serine/threonine kinase activity"/>
    <property type="evidence" value="ECO:0007669"/>
    <property type="project" value="UniProtKB-UniRule"/>
</dbReference>